<dbReference type="Proteomes" id="UP001489902">
    <property type="component" value="Chromosome 5"/>
</dbReference>
<gene>
    <name evidence="2" type="ORF">QYS62_009058</name>
</gene>
<reference evidence="2 3" key="1">
    <citation type="submission" date="2024-04" db="EMBL/GenBank/DDBJ databases">
        <title>Complete genome sequence of Fusarium acuminatum.</title>
        <authorList>
            <person name="Lan B."/>
        </authorList>
    </citation>
    <scope>NUCLEOTIDE SEQUENCE [LARGE SCALE GENOMIC DNA]</scope>
    <source>
        <strain evidence="2">1A</strain>
    </source>
</reference>
<evidence type="ECO:0000313" key="2">
    <source>
        <dbReference type="EMBL" id="WZH47895.1"/>
    </source>
</evidence>
<sequence length="449" mass="50661">MAFLPPSRRAHQPVFKPQCTHLTMTRVYDTSLKCSSCHEHGPFGWLYQCSQDREKMIEEKLSYMDYLDYSFRKNMGVRKGSAEARRDKLSFLDGLSPKQMASYRPDQIATILRQREELKNVIAKEEFRKSSSALFSTVSPPPGLEVSLNNNPSAGRWIYDAEPECHYKVCPRCRPICADRAFLSLNAVANGEIPPTAAAGYGFESLHGRPVISKVVIKHINEHRPKVGSRRMMELLDEKIARMLIHHCQDQDRHFRNVLRSTVLTPSPARQIPTVRNVAAASQRIRDEEKVLSNAARDEQIAVDAKASSLLGSPWPWLAAFENENIPDSPEGEQTLRQSSRQRSRATRIPRPTTPGSRSTRRRLTDQLLFSTPYLLPSEGNPWRLLIDGENAETTSSTHPYSSQNTDSQGNENEGDIQERSSTPPTLEDGVALTEESIEIRVPDVVTQV</sequence>
<evidence type="ECO:0000256" key="1">
    <source>
        <dbReference type="SAM" id="MobiDB-lite"/>
    </source>
</evidence>
<name>A0ABZ2X625_9HYPO</name>
<keyword evidence="3" id="KW-1185">Reference proteome</keyword>
<evidence type="ECO:0000313" key="3">
    <source>
        <dbReference type="Proteomes" id="UP001489902"/>
    </source>
</evidence>
<feature type="compositionally biased region" description="Polar residues" evidence="1">
    <location>
        <begin position="393"/>
        <end position="412"/>
    </location>
</feature>
<proteinExistence type="predicted"/>
<feature type="region of interest" description="Disordered" evidence="1">
    <location>
        <begin position="393"/>
        <end position="433"/>
    </location>
</feature>
<protein>
    <submittedName>
        <fullName evidence="2">Uncharacterized protein</fullName>
    </submittedName>
</protein>
<feature type="compositionally biased region" description="Low complexity" evidence="1">
    <location>
        <begin position="349"/>
        <end position="358"/>
    </location>
</feature>
<dbReference type="EMBL" id="CP151264">
    <property type="protein sequence ID" value="WZH47895.1"/>
    <property type="molecule type" value="Genomic_DNA"/>
</dbReference>
<accession>A0ABZ2X625</accession>
<feature type="region of interest" description="Disordered" evidence="1">
    <location>
        <begin position="323"/>
        <end position="364"/>
    </location>
</feature>
<organism evidence="2 3">
    <name type="scientific">Fusarium acuminatum</name>
    <dbReference type="NCBI Taxonomy" id="5515"/>
    <lineage>
        <taxon>Eukaryota</taxon>
        <taxon>Fungi</taxon>
        <taxon>Dikarya</taxon>
        <taxon>Ascomycota</taxon>
        <taxon>Pezizomycotina</taxon>
        <taxon>Sordariomycetes</taxon>
        <taxon>Hypocreomycetidae</taxon>
        <taxon>Hypocreales</taxon>
        <taxon>Nectriaceae</taxon>
        <taxon>Fusarium</taxon>
        <taxon>Fusarium tricinctum species complex</taxon>
    </lineage>
</organism>